<gene>
    <name evidence="1" type="ORF">B0H50_10935</name>
</gene>
<evidence type="ECO:0000313" key="2">
    <source>
        <dbReference type="Proteomes" id="UP000245523"/>
    </source>
</evidence>
<reference evidence="1 2" key="1">
    <citation type="submission" date="2018-05" db="EMBL/GenBank/DDBJ databases">
        <title>Animal gut microbial communities from fecal samples from Wisconsin, USA.</title>
        <authorList>
            <person name="Neumann A."/>
        </authorList>
    </citation>
    <scope>NUCLEOTIDE SEQUENCE [LARGE SCALE GENOMIC DNA]</scope>
    <source>
        <strain evidence="1 2">UWS4</strain>
    </source>
</reference>
<evidence type="ECO:0000313" key="1">
    <source>
        <dbReference type="EMBL" id="PWL01946.1"/>
    </source>
</evidence>
<evidence type="ECO:0008006" key="3">
    <source>
        <dbReference type="Google" id="ProtNLM"/>
    </source>
</evidence>
<sequence length="169" mass="19208">MQKNLSEAVFENLKELLKAKNAAHESMFKFSWKKLWPFNLIWPQVDYIRIQRFMGEVKEQALSQKKFIQSNRGQATSDEIEFLNAVPAYVEALAVSCEKLARVAEFKQGILEKTQKRDVFAFNNILKDYETAQAELTRAGAFVQVAWGKLNLKNAAEKSEANSNASAAD</sequence>
<protein>
    <recommendedName>
        <fullName evidence="3">LemA protein</fullName>
    </recommendedName>
</protein>
<dbReference type="EMBL" id="QGHD01000009">
    <property type="protein sequence ID" value="PWL01946.1"/>
    <property type="molecule type" value="Genomic_DNA"/>
</dbReference>
<comment type="caution">
    <text evidence="1">The sequence shown here is derived from an EMBL/GenBank/DDBJ whole genome shotgun (WGS) entry which is preliminary data.</text>
</comment>
<dbReference type="RefSeq" id="WP_106198626.1">
    <property type="nucleotide sequence ID" value="NZ_JAXEIU010000063.1"/>
</dbReference>
<name>A0ABX5LMD7_9BACT</name>
<accession>A0ABX5LMD7</accession>
<proteinExistence type="predicted"/>
<dbReference type="Proteomes" id="UP000245523">
    <property type="component" value="Unassembled WGS sequence"/>
</dbReference>
<organism evidence="1 2">
    <name type="scientific">Hallerella porci</name>
    <dbReference type="NCBI Taxonomy" id="1945871"/>
    <lineage>
        <taxon>Bacteria</taxon>
        <taxon>Pseudomonadati</taxon>
        <taxon>Fibrobacterota</taxon>
        <taxon>Fibrobacteria</taxon>
        <taxon>Fibrobacterales</taxon>
        <taxon>Fibrobacteraceae</taxon>
        <taxon>Hallerella</taxon>
    </lineage>
</organism>
<keyword evidence="2" id="KW-1185">Reference proteome</keyword>